<sequence length="471" mass="52958">MKCSNCGTLNTNGSKFCINCGKPLTNEDTNDKEKINNNKVESIQNDVNQEVLNNIQNIISNNLVQQNNGNEFVDVSDNNNEKKLRKSKKKLLLILSIIILAIIFVVLLVLIFNPSSKKIFTSQVDKLYSSITKTSKEYDSASLNFEIAPSITGTGSSELENIVNKFKISMSGGVNLKDKTLLYNIKLDYDNKNIMDIDAQYDKYLYMFFNNLYDNPVMDESSNFDDLFNNDNKLTDDALVVLESYINAFNKSLKNEYFSSGKESINYNGKTVNAKVTTLNLTSQNQKQLSEDIIKVLSNDEDFISSYAKITDVSEEDVKDMLTSSISGEATTDLNISIYTTGLKNDFIKVAVESDGTVIEFQNKDSDDNYLINVKSSDGINLGFKVKYSVAYNTNFELKDTTGAVSMDDAEEELSNSFNKVLESEGYKQLDEDFKTLTGMGINDFISYMIGFGSSTDTDYNIDYDYSSQYY</sequence>
<reference evidence="3" key="2">
    <citation type="journal article" date="2021" name="PeerJ">
        <title>Extensive microbial diversity within the chicken gut microbiome revealed by metagenomics and culture.</title>
        <authorList>
            <person name="Gilroy R."/>
            <person name="Ravi A."/>
            <person name="Getino M."/>
            <person name="Pursley I."/>
            <person name="Horton D.L."/>
            <person name="Alikhan N.F."/>
            <person name="Baker D."/>
            <person name="Gharbi K."/>
            <person name="Hall N."/>
            <person name="Watson M."/>
            <person name="Adriaenssens E.M."/>
            <person name="Foster-Nyarko E."/>
            <person name="Jarju S."/>
            <person name="Secka A."/>
            <person name="Antonio M."/>
            <person name="Oren A."/>
            <person name="Chaudhuri R.R."/>
            <person name="La Ragione R."/>
            <person name="Hildebrand F."/>
            <person name="Pallen M.J."/>
        </authorList>
    </citation>
    <scope>NUCLEOTIDE SEQUENCE</scope>
    <source>
        <strain evidence="3">CHK193-30670</strain>
    </source>
</reference>
<dbReference type="Proteomes" id="UP000824074">
    <property type="component" value="Unassembled WGS sequence"/>
</dbReference>
<evidence type="ECO:0000313" key="4">
    <source>
        <dbReference type="Proteomes" id="UP000824074"/>
    </source>
</evidence>
<keyword evidence="1" id="KW-0472">Membrane</keyword>
<comment type="caution">
    <text evidence="3">The sequence shown here is derived from an EMBL/GenBank/DDBJ whole genome shotgun (WGS) entry which is preliminary data.</text>
</comment>
<evidence type="ECO:0000256" key="1">
    <source>
        <dbReference type="SAM" id="Phobius"/>
    </source>
</evidence>
<dbReference type="EMBL" id="DVMT01000058">
    <property type="protein sequence ID" value="HIU40785.1"/>
    <property type="molecule type" value="Genomic_DNA"/>
</dbReference>
<organism evidence="3 4">
    <name type="scientific">Candidatus Aphodocola excrementigallinarum</name>
    <dbReference type="NCBI Taxonomy" id="2840670"/>
    <lineage>
        <taxon>Bacteria</taxon>
        <taxon>Bacillati</taxon>
        <taxon>Bacillota</taxon>
        <taxon>Bacilli</taxon>
        <taxon>Candidatus Aphodocola</taxon>
    </lineage>
</organism>
<accession>A0A9D1IPN3</accession>
<feature type="domain" description="Zinc-ribbon" evidence="2">
    <location>
        <begin position="2"/>
        <end position="24"/>
    </location>
</feature>
<dbReference type="AlphaFoldDB" id="A0A9D1IPN3"/>
<name>A0A9D1IPN3_9FIRM</name>
<protein>
    <submittedName>
        <fullName evidence="3">Zinc ribbon domain-containing protein</fullName>
    </submittedName>
</protein>
<keyword evidence="1" id="KW-0812">Transmembrane</keyword>
<feature type="transmembrane region" description="Helical" evidence="1">
    <location>
        <begin position="91"/>
        <end position="112"/>
    </location>
</feature>
<dbReference type="Pfam" id="PF13240">
    <property type="entry name" value="Zn_Ribbon_1"/>
    <property type="match status" value="1"/>
</dbReference>
<proteinExistence type="predicted"/>
<evidence type="ECO:0000313" key="3">
    <source>
        <dbReference type="EMBL" id="HIU40785.1"/>
    </source>
</evidence>
<evidence type="ECO:0000259" key="2">
    <source>
        <dbReference type="Pfam" id="PF13240"/>
    </source>
</evidence>
<reference evidence="3" key="1">
    <citation type="submission" date="2020-10" db="EMBL/GenBank/DDBJ databases">
        <authorList>
            <person name="Gilroy R."/>
        </authorList>
    </citation>
    <scope>NUCLEOTIDE SEQUENCE</scope>
    <source>
        <strain evidence="3">CHK193-30670</strain>
    </source>
</reference>
<gene>
    <name evidence="3" type="ORF">IAB68_05755</name>
</gene>
<dbReference type="InterPro" id="IPR026870">
    <property type="entry name" value="Zinc_ribbon_dom"/>
</dbReference>
<keyword evidence="1" id="KW-1133">Transmembrane helix</keyword>